<name>A0ABT1EJY3_9FIRM</name>
<protein>
    <submittedName>
        <fullName evidence="2">Helix-turn-helix transcriptional regulator</fullName>
    </submittedName>
</protein>
<organism evidence="2 3">
    <name type="scientific">Ohessyouella blattaphilus</name>
    <dbReference type="NCBI Taxonomy" id="2949333"/>
    <lineage>
        <taxon>Bacteria</taxon>
        <taxon>Bacillati</taxon>
        <taxon>Bacillota</taxon>
        <taxon>Clostridia</taxon>
        <taxon>Lachnospirales</taxon>
        <taxon>Lachnospiraceae</taxon>
        <taxon>Ohessyouella</taxon>
    </lineage>
</organism>
<accession>A0ABT1EJY3</accession>
<sequence length="322" mass="36481">MSSLTFAEQVKIILKRRGMTIKRLAEIIEEKTGKPMSRQNLTQRLGRDNFQEKDMRMIADILGCSFALDILGEEEEVAAPVNKKVDEITVGELAKLNAAVDEAAAKVQAKKEEQRKEEQKKEVVAEPVPESIPEPTPEPTPEPAVEPELKMSPEEIESLLNESLNGVAEASDEAKAEEEQPKKGLFGGLLSRFSKKEVKDVEAAYELTIDEEEVAEEEVAEEEVITEEEESTEVMEETPARVAEESEPEEEVIIGEPEINPYTGLEYETNSVRMHPTKVGYVQVYDRQIHNWTEMTEWAFLGYQERQKVLLGHKYKEPTYLD</sequence>
<dbReference type="Proteomes" id="UP001523565">
    <property type="component" value="Unassembled WGS sequence"/>
</dbReference>
<evidence type="ECO:0000313" key="2">
    <source>
        <dbReference type="EMBL" id="MCP1111000.1"/>
    </source>
</evidence>
<feature type="region of interest" description="Disordered" evidence="1">
    <location>
        <begin position="110"/>
        <end position="148"/>
    </location>
</feature>
<feature type="compositionally biased region" description="Acidic residues" evidence="1">
    <location>
        <begin position="214"/>
        <end position="236"/>
    </location>
</feature>
<feature type="region of interest" description="Disordered" evidence="1">
    <location>
        <begin position="214"/>
        <end position="252"/>
    </location>
</feature>
<feature type="compositionally biased region" description="Pro residues" evidence="1">
    <location>
        <begin position="130"/>
        <end position="144"/>
    </location>
</feature>
<dbReference type="RefSeq" id="WP_262069881.1">
    <property type="nucleotide sequence ID" value="NZ_JAMXOC010000021.1"/>
</dbReference>
<reference evidence="2 3" key="1">
    <citation type="journal article" date="2022" name="Genome Biol. Evol.">
        <title>Host diet, physiology and behaviors set the stage for Lachnospiraceae cladogenesis.</title>
        <authorList>
            <person name="Vera-Ponce De Leon A."/>
            <person name="Schneider M."/>
            <person name="Jahnes B.C."/>
            <person name="Sadowski V."/>
            <person name="Camuy-Velez L.A."/>
            <person name="Duan J."/>
            <person name="Sabree Z.L."/>
        </authorList>
    </citation>
    <scope>NUCLEOTIDE SEQUENCE [LARGE SCALE GENOMIC DNA]</scope>
    <source>
        <strain evidence="2 3">PAL227</strain>
    </source>
</reference>
<feature type="compositionally biased region" description="Basic and acidic residues" evidence="1">
    <location>
        <begin position="110"/>
        <end position="124"/>
    </location>
</feature>
<dbReference type="EMBL" id="JAMZFV010000021">
    <property type="protein sequence ID" value="MCP1111000.1"/>
    <property type="molecule type" value="Genomic_DNA"/>
</dbReference>
<proteinExistence type="predicted"/>
<evidence type="ECO:0000256" key="1">
    <source>
        <dbReference type="SAM" id="MobiDB-lite"/>
    </source>
</evidence>
<comment type="caution">
    <text evidence="2">The sequence shown here is derived from an EMBL/GenBank/DDBJ whole genome shotgun (WGS) entry which is preliminary data.</text>
</comment>
<keyword evidence="3" id="KW-1185">Reference proteome</keyword>
<gene>
    <name evidence="2" type="ORF">NK118_12140</name>
</gene>
<evidence type="ECO:0000313" key="3">
    <source>
        <dbReference type="Proteomes" id="UP001523565"/>
    </source>
</evidence>